<evidence type="ECO:0000313" key="3">
    <source>
        <dbReference type="Proteomes" id="UP000199126"/>
    </source>
</evidence>
<proteinExistence type="predicted"/>
<keyword evidence="1" id="KW-0472">Membrane</keyword>
<dbReference type="RefSeq" id="WP_089827231.1">
    <property type="nucleotide sequence ID" value="NZ_FODV01000018.1"/>
</dbReference>
<evidence type="ECO:0000256" key="1">
    <source>
        <dbReference type="SAM" id="Phobius"/>
    </source>
</evidence>
<sequence>MESFGTQQFTLLVIGVAMIAVGYLGLTGQIIDTDYVLVGCFIAVMVLSFSLGRQSARYV</sequence>
<dbReference type="EMBL" id="FODV01000018">
    <property type="protein sequence ID" value="SEP16614.1"/>
    <property type="molecule type" value="Genomic_DNA"/>
</dbReference>
<feature type="transmembrane region" description="Helical" evidence="1">
    <location>
        <begin position="35"/>
        <end position="52"/>
    </location>
</feature>
<name>A0A1H8VMS8_9EURY</name>
<accession>A0A1H8VMS8</accession>
<organism evidence="2 3">
    <name type="scientific">Halogranum amylolyticum</name>
    <dbReference type="NCBI Taxonomy" id="660520"/>
    <lineage>
        <taxon>Archaea</taxon>
        <taxon>Methanobacteriati</taxon>
        <taxon>Methanobacteriota</taxon>
        <taxon>Stenosarchaea group</taxon>
        <taxon>Halobacteria</taxon>
        <taxon>Halobacteriales</taxon>
        <taxon>Haloferacaceae</taxon>
    </lineage>
</organism>
<keyword evidence="3" id="KW-1185">Reference proteome</keyword>
<keyword evidence="1" id="KW-0812">Transmembrane</keyword>
<feature type="transmembrane region" description="Helical" evidence="1">
    <location>
        <begin position="9"/>
        <end position="29"/>
    </location>
</feature>
<dbReference type="AlphaFoldDB" id="A0A1H8VMS8"/>
<evidence type="ECO:0000313" key="2">
    <source>
        <dbReference type="EMBL" id="SEP16614.1"/>
    </source>
</evidence>
<protein>
    <submittedName>
        <fullName evidence="2">Uncharacterized protein</fullName>
    </submittedName>
</protein>
<reference evidence="3" key="1">
    <citation type="submission" date="2016-10" db="EMBL/GenBank/DDBJ databases">
        <authorList>
            <person name="Varghese N."/>
            <person name="Submissions S."/>
        </authorList>
    </citation>
    <scope>NUCLEOTIDE SEQUENCE [LARGE SCALE GENOMIC DNA]</scope>
    <source>
        <strain evidence="3">CGMCC 1.10121</strain>
    </source>
</reference>
<keyword evidence="1" id="KW-1133">Transmembrane helix</keyword>
<gene>
    <name evidence="2" type="ORF">SAMN04487948_1182</name>
</gene>
<dbReference type="Proteomes" id="UP000199126">
    <property type="component" value="Unassembled WGS sequence"/>
</dbReference>